<accession>A0ACD4VP89</accession>
<reference evidence="1" key="1">
    <citation type="submission" date="2023-03" db="EMBL/GenBank/DDBJ databases">
        <title>Genome sequence of Brevundimonas nasdae SJTX8.</title>
        <authorList>
            <person name="Liang R."/>
        </authorList>
    </citation>
    <scope>NUCLEOTIDE SEQUENCE</scope>
    <source>
        <strain evidence="1">X8</strain>
    </source>
</reference>
<name>A0ACD4VP89_9CAUL</name>
<sequence>MGFVRHPSLLPANQNRPVEAALHSTVVRDAEPSSWDSLAASATLVTTPCGAPIRTIVTGRRVITTGVYASRKAGRPQPYESMNERAFFMHCEVDTDVIDYRAQPFRLEFVLDGRKRTYIADCVRVLASGDIELVEIKSDPSSVRNPDYRQKLEAVRAICAQVGWRFRLIFEKSLTEPAVFHRNIIDVQFRRMTKYSDTDVFRVVEALGRQSGATLGDVIQNIGSRAEGLAKLKAMMVGRIVRLDLTEQIGDATPVGLVSGEES</sequence>
<protein>
    <submittedName>
        <fullName evidence="1">TnsA endonuclease N-terminal domain-containing protein</fullName>
    </submittedName>
</protein>
<keyword evidence="1" id="KW-0255">Endonuclease</keyword>
<proteinExistence type="predicted"/>
<evidence type="ECO:0000313" key="1">
    <source>
        <dbReference type="EMBL" id="WOB78344.1"/>
    </source>
</evidence>
<organism evidence="1 2">
    <name type="scientific">Brevundimonas nasdae</name>
    <dbReference type="NCBI Taxonomy" id="172043"/>
    <lineage>
        <taxon>Bacteria</taxon>
        <taxon>Pseudomonadati</taxon>
        <taxon>Pseudomonadota</taxon>
        <taxon>Alphaproteobacteria</taxon>
        <taxon>Caulobacterales</taxon>
        <taxon>Caulobacteraceae</taxon>
        <taxon>Brevundimonas</taxon>
    </lineage>
</organism>
<keyword evidence="1" id="KW-0540">Nuclease</keyword>
<dbReference type="EMBL" id="CP119180">
    <property type="protein sequence ID" value="WOB78344.1"/>
    <property type="molecule type" value="Genomic_DNA"/>
</dbReference>
<gene>
    <name evidence="1" type="ORF">PZA08_13690</name>
</gene>
<evidence type="ECO:0000313" key="2">
    <source>
        <dbReference type="Proteomes" id="UP001302493"/>
    </source>
</evidence>
<keyword evidence="2" id="KW-1185">Reference proteome</keyword>
<dbReference type="Proteomes" id="UP001302493">
    <property type="component" value="Chromosome"/>
</dbReference>
<keyword evidence="1" id="KW-0378">Hydrolase</keyword>